<keyword evidence="7 8" id="KW-0472">Membrane</keyword>
<feature type="domain" description="ABC transmembrane type-1" evidence="9">
    <location>
        <begin position="15"/>
        <end position="202"/>
    </location>
</feature>
<evidence type="ECO:0000256" key="1">
    <source>
        <dbReference type="ARBA" id="ARBA00004651"/>
    </source>
</evidence>
<dbReference type="NCBIfam" id="TIGR01726">
    <property type="entry name" value="HEQRo_perm_3TM"/>
    <property type="match status" value="1"/>
</dbReference>
<dbReference type="PANTHER" id="PTHR30614:SF0">
    <property type="entry name" value="L-CYSTINE TRANSPORT SYSTEM PERMEASE PROTEIN TCYL"/>
    <property type="match status" value="1"/>
</dbReference>
<keyword evidence="2 8" id="KW-0813">Transport</keyword>
<evidence type="ECO:0000256" key="6">
    <source>
        <dbReference type="ARBA" id="ARBA00022989"/>
    </source>
</evidence>
<dbReference type="Proteomes" id="UP000236151">
    <property type="component" value="Unassembled WGS sequence"/>
</dbReference>
<dbReference type="InterPro" id="IPR035906">
    <property type="entry name" value="MetI-like_sf"/>
</dbReference>
<organism evidence="10 11">
    <name type="scientific">Clostridium thermosuccinogenes</name>
    <dbReference type="NCBI Taxonomy" id="84032"/>
    <lineage>
        <taxon>Bacteria</taxon>
        <taxon>Bacillati</taxon>
        <taxon>Bacillota</taxon>
        <taxon>Clostridia</taxon>
        <taxon>Eubacteriales</taxon>
        <taxon>Clostridiaceae</taxon>
        <taxon>Clostridium</taxon>
    </lineage>
</organism>
<comment type="similarity">
    <text evidence="8">Belongs to the binding-protein-dependent transport system permease family.</text>
</comment>
<accession>A0A2K2FRE6</accession>
<evidence type="ECO:0000256" key="2">
    <source>
        <dbReference type="ARBA" id="ARBA00022448"/>
    </source>
</evidence>
<evidence type="ECO:0000256" key="7">
    <source>
        <dbReference type="ARBA" id="ARBA00023136"/>
    </source>
</evidence>
<dbReference type="EMBL" id="NIOJ01000002">
    <property type="protein sequence ID" value="PNU01357.1"/>
    <property type="molecule type" value="Genomic_DNA"/>
</dbReference>
<sequence length="213" mass="24059">MQYLINITRAILEGSLVTVKLFFITLVFSIPLGLLVALIRVSNQKLVKYITDVYIWLARGTPLLLQIFFVYYGLPSFGIVLDRFPAAIFAFILNYTAYFAEIFRAGIQSIDKGQYEGADVLGMTYWQTMLRIILPQMTKRVLPPVSNEVITLVKDTALVNAIGLVDLLRAANIAVVRDFNILPFGIAAVFYLLMTLVLTRIFGKLEQKFALHE</sequence>
<feature type="transmembrane region" description="Helical" evidence="8">
    <location>
        <begin position="53"/>
        <end position="72"/>
    </location>
</feature>
<keyword evidence="11" id="KW-1185">Reference proteome</keyword>
<comment type="caution">
    <text evidence="10">The sequence shown here is derived from an EMBL/GenBank/DDBJ whole genome shotgun (WGS) entry which is preliminary data.</text>
</comment>
<dbReference type="AlphaFoldDB" id="A0A2K2FRE6"/>
<evidence type="ECO:0000256" key="5">
    <source>
        <dbReference type="ARBA" id="ARBA00022970"/>
    </source>
</evidence>
<dbReference type="SUPFAM" id="SSF161098">
    <property type="entry name" value="MetI-like"/>
    <property type="match status" value="1"/>
</dbReference>
<dbReference type="KEGG" id="cthd:CDO33_04295"/>
<gene>
    <name evidence="10" type="ORF">CDQ84_01440</name>
</gene>
<dbReference type="Gene3D" id="1.10.3720.10">
    <property type="entry name" value="MetI-like"/>
    <property type="match status" value="1"/>
</dbReference>
<dbReference type="CDD" id="cd06261">
    <property type="entry name" value="TM_PBP2"/>
    <property type="match status" value="1"/>
</dbReference>
<name>A0A2K2FRE6_9CLOT</name>
<dbReference type="RefSeq" id="WP_103079937.1">
    <property type="nucleotide sequence ID" value="NZ_CP021850.1"/>
</dbReference>
<keyword evidence="6 8" id="KW-1133">Transmembrane helix</keyword>
<dbReference type="GO" id="GO:0022857">
    <property type="term" value="F:transmembrane transporter activity"/>
    <property type="evidence" value="ECO:0007669"/>
    <property type="project" value="InterPro"/>
</dbReference>
<evidence type="ECO:0000313" key="11">
    <source>
        <dbReference type="Proteomes" id="UP000236151"/>
    </source>
</evidence>
<protein>
    <submittedName>
        <fullName evidence="10">Amino acid ABC transporter permease</fullName>
    </submittedName>
</protein>
<evidence type="ECO:0000313" key="10">
    <source>
        <dbReference type="EMBL" id="PNU01357.1"/>
    </source>
</evidence>
<feature type="transmembrane region" description="Helical" evidence="8">
    <location>
        <begin position="21"/>
        <end position="41"/>
    </location>
</feature>
<dbReference type="PROSITE" id="PS50928">
    <property type="entry name" value="ABC_TM1"/>
    <property type="match status" value="1"/>
</dbReference>
<evidence type="ECO:0000256" key="3">
    <source>
        <dbReference type="ARBA" id="ARBA00022475"/>
    </source>
</evidence>
<dbReference type="InterPro" id="IPR000515">
    <property type="entry name" value="MetI-like"/>
</dbReference>
<evidence type="ECO:0000256" key="8">
    <source>
        <dbReference type="RuleBase" id="RU363032"/>
    </source>
</evidence>
<comment type="subcellular location">
    <subcellularLocation>
        <location evidence="1 8">Cell membrane</location>
        <topology evidence="1 8">Multi-pass membrane protein</topology>
    </subcellularLocation>
</comment>
<feature type="transmembrane region" description="Helical" evidence="8">
    <location>
        <begin position="181"/>
        <end position="202"/>
    </location>
</feature>
<dbReference type="InterPro" id="IPR010065">
    <property type="entry name" value="AA_ABC_transptr_permease_3TM"/>
</dbReference>
<evidence type="ECO:0000256" key="4">
    <source>
        <dbReference type="ARBA" id="ARBA00022692"/>
    </source>
</evidence>
<dbReference type="PANTHER" id="PTHR30614">
    <property type="entry name" value="MEMBRANE COMPONENT OF AMINO ACID ABC TRANSPORTER"/>
    <property type="match status" value="1"/>
</dbReference>
<evidence type="ECO:0000259" key="9">
    <source>
        <dbReference type="PROSITE" id="PS50928"/>
    </source>
</evidence>
<keyword evidence="3" id="KW-1003">Cell membrane</keyword>
<dbReference type="Pfam" id="PF00528">
    <property type="entry name" value="BPD_transp_1"/>
    <property type="match status" value="1"/>
</dbReference>
<dbReference type="GO" id="GO:0006865">
    <property type="term" value="P:amino acid transport"/>
    <property type="evidence" value="ECO:0007669"/>
    <property type="project" value="UniProtKB-KW"/>
</dbReference>
<keyword evidence="4 8" id="KW-0812">Transmembrane</keyword>
<proteinExistence type="inferred from homology"/>
<feature type="transmembrane region" description="Helical" evidence="8">
    <location>
        <begin position="84"/>
        <end position="103"/>
    </location>
</feature>
<dbReference type="GO" id="GO:0043190">
    <property type="term" value="C:ATP-binding cassette (ABC) transporter complex"/>
    <property type="evidence" value="ECO:0007669"/>
    <property type="project" value="InterPro"/>
</dbReference>
<dbReference type="OrthoDB" id="9787841at2"/>
<keyword evidence="5" id="KW-0029">Amino-acid transport</keyword>
<dbReference type="InterPro" id="IPR043429">
    <property type="entry name" value="ArtM/GltK/GlnP/TcyL/YhdX-like"/>
</dbReference>
<dbReference type="FunFam" id="1.10.3720.10:FF:000006">
    <property type="entry name" value="Glutamate/aspartate ABC transporter, permease protein GltK"/>
    <property type="match status" value="1"/>
</dbReference>
<reference evidence="10 11" key="1">
    <citation type="submission" date="2017-06" db="EMBL/GenBank/DDBJ databases">
        <title>Investigating the central metabolism of Clostridium thermosuccinogenes.</title>
        <authorList>
            <person name="Koendjbiharie J.G."/>
            <person name="van Kranenburg R."/>
        </authorList>
    </citation>
    <scope>NUCLEOTIDE SEQUENCE [LARGE SCALE GENOMIC DNA]</scope>
    <source>
        <strain evidence="10 11">DSM 5806</strain>
    </source>
</reference>